<gene>
    <name evidence="1" type="ORF">MmiAt1_10940</name>
</gene>
<reference evidence="1 2" key="1">
    <citation type="submission" date="2023-06" db="EMBL/GenBank/DDBJ databases">
        <title>Genome sequence of Methanimicrococcus sp. At1.</title>
        <authorList>
            <person name="Protasov E."/>
            <person name="Platt K."/>
            <person name="Poehlein A."/>
            <person name="Daniel R."/>
            <person name="Brune A."/>
        </authorList>
    </citation>
    <scope>NUCLEOTIDE SEQUENCE [LARGE SCALE GENOMIC DNA]</scope>
    <source>
        <strain evidence="1 2">At1</strain>
    </source>
</reference>
<dbReference type="Proteomes" id="UP001272052">
    <property type="component" value="Unassembled WGS sequence"/>
</dbReference>
<name>A0ABU3VQ54_9EURY</name>
<evidence type="ECO:0000313" key="1">
    <source>
        <dbReference type="EMBL" id="MDV0445511.1"/>
    </source>
</evidence>
<keyword evidence="2" id="KW-1185">Reference proteome</keyword>
<evidence type="ECO:0000313" key="2">
    <source>
        <dbReference type="Proteomes" id="UP001272052"/>
    </source>
</evidence>
<accession>A0ABU3VQ54</accession>
<protein>
    <submittedName>
        <fullName evidence="1">Uncharacterized protein</fullName>
    </submittedName>
</protein>
<dbReference type="EMBL" id="JAWDKC010000019">
    <property type="protein sequence ID" value="MDV0445511.1"/>
    <property type="molecule type" value="Genomic_DNA"/>
</dbReference>
<comment type="caution">
    <text evidence="1">The sequence shown here is derived from an EMBL/GenBank/DDBJ whole genome shotgun (WGS) entry which is preliminary data.</text>
</comment>
<sequence length="157" mass="18044">MKIGDDSNDFQLKRKTVFFKVHCFIYVYCRCCLHREMRFHVHHLILITSARYASVDTATLPVPFGTATLPIPFGTATLPVPFGTATLPIPSIQLPTCRPVCCRHCCCRCRRPRASRTILKIIKNVPVFLTIKNIPSFFKNTQKRPCFFNNQKHSLVF</sequence>
<proteinExistence type="predicted"/>
<organism evidence="1 2">
    <name type="scientific">Methanimicrococcus hacksteinii</name>
    <dbReference type="NCBI Taxonomy" id="3028293"/>
    <lineage>
        <taxon>Archaea</taxon>
        <taxon>Methanobacteriati</taxon>
        <taxon>Methanobacteriota</taxon>
        <taxon>Stenosarchaea group</taxon>
        <taxon>Methanomicrobia</taxon>
        <taxon>Methanosarcinales</taxon>
        <taxon>Methanosarcinaceae</taxon>
        <taxon>Methanimicrococcus</taxon>
    </lineage>
</organism>